<gene>
    <name evidence="6" type="ORF">I5803_19015</name>
</gene>
<name>A0A931H867_9BURK</name>
<dbReference type="SUPFAM" id="SSF51120">
    <property type="entry name" value="beta-Roll"/>
    <property type="match status" value="1"/>
</dbReference>
<dbReference type="GO" id="GO:0005509">
    <property type="term" value="F:calcium ion binding"/>
    <property type="evidence" value="ECO:0007669"/>
    <property type="project" value="InterPro"/>
</dbReference>
<dbReference type="GO" id="GO:0007154">
    <property type="term" value="P:cell communication"/>
    <property type="evidence" value="ECO:0007669"/>
    <property type="project" value="InterPro"/>
</dbReference>
<keyword evidence="3" id="KW-0106">Calcium</keyword>
<protein>
    <submittedName>
        <fullName evidence="6">DUF4214 domain-containing protein</fullName>
    </submittedName>
</protein>
<reference evidence="6" key="1">
    <citation type="submission" date="2020-11" db="EMBL/GenBank/DDBJ databases">
        <title>Bacterial whole genome sequence for Caenimonas sp. DR4.4.</title>
        <authorList>
            <person name="Le V."/>
            <person name="Ko S.-R."/>
            <person name="Ahn C.-Y."/>
            <person name="Oh H.-M."/>
        </authorList>
    </citation>
    <scope>NUCLEOTIDE SEQUENCE</scope>
    <source>
        <strain evidence="6">DR4.4</strain>
    </source>
</reference>
<evidence type="ECO:0000256" key="3">
    <source>
        <dbReference type="ARBA" id="ARBA00022837"/>
    </source>
</evidence>
<evidence type="ECO:0000259" key="5">
    <source>
        <dbReference type="Pfam" id="PF13946"/>
    </source>
</evidence>
<keyword evidence="7" id="KW-1185">Reference proteome</keyword>
<dbReference type="RefSeq" id="WP_196987885.1">
    <property type="nucleotide sequence ID" value="NZ_JADWYS010000001.1"/>
</dbReference>
<dbReference type="Pfam" id="PF03160">
    <property type="entry name" value="Calx-beta"/>
    <property type="match status" value="1"/>
</dbReference>
<evidence type="ECO:0000256" key="1">
    <source>
        <dbReference type="ARBA" id="ARBA00022729"/>
    </source>
</evidence>
<dbReference type="GO" id="GO:0016020">
    <property type="term" value="C:membrane"/>
    <property type="evidence" value="ECO:0007669"/>
    <property type="project" value="InterPro"/>
</dbReference>
<comment type="caution">
    <text evidence="6">The sequence shown here is derived from an EMBL/GenBank/DDBJ whole genome shotgun (WGS) entry which is preliminary data.</text>
</comment>
<dbReference type="EMBL" id="JADWYS010000001">
    <property type="protein sequence ID" value="MBG9390128.1"/>
    <property type="molecule type" value="Genomic_DNA"/>
</dbReference>
<dbReference type="Gene3D" id="2.150.10.10">
    <property type="entry name" value="Serralysin-like metalloprotease, C-terminal"/>
    <property type="match status" value="1"/>
</dbReference>
<dbReference type="InterPro" id="IPR003644">
    <property type="entry name" value="Calx_beta"/>
</dbReference>
<dbReference type="InterPro" id="IPR011049">
    <property type="entry name" value="Serralysin-like_metalloprot_C"/>
</dbReference>
<dbReference type="Gene3D" id="2.60.40.2030">
    <property type="match status" value="1"/>
</dbReference>
<dbReference type="InterPro" id="IPR025282">
    <property type="entry name" value="DUF4214"/>
</dbReference>
<dbReference type="Proteomes" id="UP000651050">
    <property type="component" value="Unassembled WGS sequence"/>
</dbReference>
<evidence type="ECO:0000256" key="2">
    <source>
        <dbReference type="ARBA" id="ARBA00022737"/>
    </source>
</evidence>
<keyword evidence="1" id="KW-0732">Signal</keyword>
<accession>A0A931H867</accession>
<evidence type="ECO:0000313" key="6">
    <source>
        <dbReference type="EMBL" id="MBG9390128.1"/>
    </source>
</evidence>
<keyword evidence="2" id="KW-0677">Repeat</keyword>
<dbReference type="Pfam" id="PF00353">
    <property type="entry name" value="HemolysinCabind"/>
    <property type="match status" value="1"/>
</dbReference>
<dbReference type="InterPro" id="IPR001343">
    <property type="entry name" value="Hemolysn_Ca-bd"/>
</dbReference>
<dbReference type="AlphaFoldDB" id="A0A931H867"/>
<organism evidence="6 7">
    <name type="scientific">Caenimonas aquaedulcis</name>
    <dbReference type="NCBI Taxonomy" id="2793270"/>
    <lineage>
        <taxon>Bacteria</taxon>
        <taxon>Pseudomonadati</taxon>
        <taxon>Pseudomonadota</taxon>
        <taxon>Betaproteobacteria</taxon>
        <taxon>Burkholderiales</taxon>
        <taxon>Comamonadaceae</taxon>
        <taxon>Caenimonas</taxon>
    </lineage>
</organism>
<sequence length="659" mass="68165">MTYSLSPGAFFVSESRESINLYVTRTDASGFGTVYLSAVDSEGSTNQLDHNFTTTIALNFYPGQMVLPVTLPIRRDEVPEPQESFALVLKAQADATEWIAKSVFTIVDDDPPPANKPPVVFSDAGAGTYDPARSVSVSNLFNPLDLDGSVTTVNVSQPAAGTDGGYLTLDGVPVGALAVTLPLADLPRLAYRTGDHSGIAELFMTATDNLGASGSGFVALGVWGNANQPPVIVAQDEQLWTAHTTVPLSLLFGISDAEGGLAKIMITEGAPGTDGGYLTFYDEPVTGGTLTVTPFEFPFVAYRTGTSSGSNTLSVEAFDAQGLSTSGSASLRVAGVAASPPVVFSPVTSVEHAHTYRLDELFTVLDPDVGDTISQYLVVVGANSGTLLQHGVAVAGTLYVPGTELATLSLRTTAGDTSISLVLEAWDSEGRHGNGYLKAGGDGADALVASDFAHSTLIGGAGNDTLTAGQDADFLRGDAGVDVGIYSGPAANFAVTRSDLHNVFVRDLSTDVVDIVTDLEFLHFDDSKLAMDLSGPAGDTVKLLGALFGAQAVHDKGYVGIGLALFDSGLSALQVAALAVESSVFQQLAGSASDTNFVQRVYANVTGGPPTAAELAYFLQLLDSGASTKADLAWMAAGHPYNLANIDFAGLANSGVEFV</sequence>
<feature type="domain" description="DUF4214" evidence="5">
    <location>
        <begin position="580"/>
        <end position="632"/>
    </location>
</feature>
<proteinExistence type="predicted"/>
<evidence type="ECO:0000259" key="4">
    <source>
        <dbReference type="Pfam" id="PF03160"/>
    </source>
</evidence>
<feature type="domain" description="Calx-beta" evidence="4">
    <location>
        <begin position="4"/>
        <end position="110"/>
    </location>
</feature>
<dbReference type="InterPro" id="IPR038081">
    <property type="entry name" value="CalX-like_sf"/>
</dbReference>
<evidence type="ECO:0000313" key="7">
    <source>
        <dbReference type="Proteomes" id="UP000651050"/>
    </source>
</evidence>
<dbReference type="Pfam" id="PF13946">
    <property type="entry name" value="DUF4214"/>
    <property type="match status" value="1"/>
</dbReference>
<dbReference type="SUPFAM" id="SSF141072">
    <property type="entry name" value="CalX-like"/>
    <property type="match status" value="1"/>
</dbReference>